<name>A0A7W5TZZ5_9MICC</name>
<protein>
    <recommendedName>
        <fullName evidence="8">Propionate 3-nitronate monooxygenase</fullName>
    </recommendedName>
</protein>
<dbReference type="PROSITE" id="PS00912">
    <property type="entry name" value="DHODEHASE_2"/>
    <property type="match status" value="1"/>
</dbReference>
<evidence type="ECO:0000256" key="7">
    <source>
        <dbReference type="ARBA" id="ARBA00023033"/>
    </source>
</evidence>
<dbReference type="CDD" id="cd04730">
    <property type="entry name" value="NPD_like"/>
    <property type="match status" value="1"/>
</dbReference>
<dbReference type="GO" id="GO:0006207">
    <property type="term" value="P:'de novo' pyrimidine nucleobase biosynthetic process"/>
    <property type="evidence" value="ECO:0007669"/>
    <property type="project" value="InterPro"/>
</dbReference>
<dbReference type="PANTHER" id="PTHR42747">
    <property type="entry name" value="NITRONATE MONOOXYGENASE-RELATED"/>
    <property type="match status" value="1"/>
</dbReference>
<comment type="catalytic activity">
    <reaction evidence="9">
        <text>3 propionate 3-nitronate + 3 O2 + H2O = 3 3-oxopropanoate + 2 nitrate + nitrite + H2O2 + 3 H(+)</text>
        <dbReference type="Rhea" id="RHEA:57332"/>
        <dbReference type="ChEBI" id="CHEBI:15377"/>
        <dbReference type="ChEBI" id="CHEBI:15378"/>
        <dbReference type="ChEBI" id="CHEBI:15379"/>
        <dbReference type="ChEBI" id="CHEBI:16240"/>
        <dbReference type="ChEBI" id="CHEBI:16301"/>
        <dbReference type="ChEBI" id="CHEBI:17632"/>
        <dbReference type="ChEBI" id="CHEBI:33190"/>
        <dbReference type="ChEBI" id="CHEBI:136067"/>
    </reaction>
</comment>
<evidence type="ECO:0000256" key="5">
    <source>
        <dbReference type="ARBA" id="ARBA00022643"/>
    </source>
</evidence>
<gene>
    <name evidence="10" type="ORF">FHX47_000299</name>
</gene>
<comment type="cofactor">
    <cofactor evidence="1">
        <name>FMN</name>
        <dbReference type="ChEBI" id="CHEBI:58210"/>
    </cofactor>
</comment>
<evidence type="ECO:0000256" key="1">
    <source>
        <dbReference type="ARBA" id="ARBA00001917"/>
    </source>
</evidence>
<evidence type="ECO:0000256" key="6">
    <source>
        <dbReference type="ARBA" id="ARBA00023002"/>
    </source>
</evidence>
<dbReference type="RefSeq" id="WP_221205959.1">
    <property type="nucleotide sequence ID" value="NZ_BAABKR010000005.1"/>
</dbReference>
<dbReference type="AlphaFoldDB" id="A0A7W5TZZ5"/>
<evidence type="ECO:0000256" key="4">
    <source>
        <dbReference type="ARBA" id="ARBA00022630"/>
    </source>
</evidence>
<dbReference type="PANTHER" id="PTHR42747:SF3">
    <property type="entry name" value="NITRONATE MONOOXYGENASE-RELATED"/>
    <property type="match status" value="1"/>
</dbReference>
<keyword evidence="4" id="KW-0285">Flavoprotein</keyword>
<evidence type="ECO:0000256" key="3">
    <source>
        <dbReference type="ARBA" id="ARBA00022575"/>
    </source>
</evidence>
<keyword evidence="5" id="KW-0288">FMN</keyword>
<evidence type="ECO:0000256" key="8">
    <source>
        <dbReference type="ARBA" id="ARBA00031155"/>
    </source>
</evidence>
<dbReference type="GO" id="GO:0009636">
    <property type="term" value="P:response to toxic substance"/>
    <property type="evidence" value="ECO:0007669"/>
    <property type="project" value="UniProtKB-KW"/>
</dbReference>
<evidence type="ECO:0000256" key="9">
    <source>
        <dbReference type="ARBA" id="ARBA00049401"/>
    </source>
</evidence>
<organism evidence="10 11">
    <name type="scientific">Garicola koreensis</name>
    <dbReference type="NCBI Taxonomy" id="1262554"/>
    <lineage>
        <taxon>Bacteria</taxon>
        <taxon>Bacillati</taxon>
        <taxon>Actinomycetota</taxon>
        <taxon>Actinomycetes</taxon>
        <taxon>Micrococcales</taxon>
        <taxon>Micrococcaceae</taxon>
        <taxon>Garicola</taxon>
    </lineage>
</organism>
<dbReference type="Pfam" id="PF03060">
    <property type="entry name" value="NMO"/>
    <property type="match status" value="1"/>
</dbReference>
<comment type="caution">
    <text evidence="10">The sequence shown here is derived from an EMBL/GenBank/DDBJ whole genome shotgun (WGS) entry which is preliminary data.</text>
</comment>
<keyword evidence="7" id="KW-0503">Monooxygenase</keyword>
<dbReference type="SUPFAM" id="SSF51412">
    <property type="entry name" value="Inosine monophosphate dehydrogenase (IMPDH)"/>
    <property type="match status" value="1"/>
</dbReference>
<keyword evidence="10" id="KW-0223">Dioxygenase</keyword>
<dbReference type="GO" id="GO:0018580">
    <property type="term" value="F:nitronate monooxygenase activity"/>
    <property type="evidence" value="ECO:0007669"/>
    <property type="project" value="InterPro"/>
</dbReference>
<evidence type="ECO:0000313" key="10">
    <source>
        <dbReference type="EMBL" id="MBB3666706.1"/>
    </source>
</evidence>
<accession>A0A7W5TZZ5</accession>
<dbReference type="GO" id="GO:0051213">
    <property type="term" value="F:dioxygenase activity"/>
    <property type="evidence" value="ECO:0007669"/>
    <property type="project" value="UniProtKB-KW"/>
</dbReference>
<dbReference type="EMBL" id="JACIBT010000001">
    <property type="protein sequence ID" value="MBB3666706.1"/>
    <property type="molecule type" value="Genomic_DNA"/>
</dbReference>
<dbReference type="InterPro" id="IPR013785">
    <property type="entry name" value="Aldolase_TIM"/>
</dbReference>
<evidence type="ECO:0000313" key="11">
    <source>
        <dbReference type="Proteomes" id="UP000547528"/>
    </source>
</evidence>
<reference evidence="10 11" key="1">
    <citation type="submission" date="2020-08" db="EMBL/GenBank/DDBJ databases">
        <title>Sequencing the genomes of 1000 actinobacteria strains.</title>
        <authorList>
            <person name="Klenk H.-P."/>
        </authorList>
    </citation>
    <scope>NUCLEOTIDE SEQUENCE [LARGE SCALE GENOMIC DNA]</scope>
    <source>
        <strain evidence="10 11">DSM 28238</strain>
    </source>
</reference>
<keyword evidence="3" id="KW-0216">Detoxification</keyword>
<keyword evidence="11" id="KW-1185">Reference proteome</keyword>
<dbReference type="InterPro" id="IPR004136">
    <property type="entry name" value="NMO"/>
</dbReference>
<dbReference type="InterPro" id="IPR001295">
    <property type="entry name" value="Dihydroorotate_DH_CS"/>
</dbReference>
<evidence type="ECO:0000256" key="2">
    <source>
        <dbReference type="ARBA" id="ARBA00009881"/>
    </source>
</evidence>
<dbReference type="GO" id="GO:0016627">
    <property type="term" value="F:oxidoreductase activity, acting on the CH-CH group of donors"/>
    <property type="evidence" value="ECO:0007669"/>
    <property type="project" value="InterPro"/>
</dbReference>
<dbReference type="Gene3D" id="3.20.20.70">
    <property type="entry name" value="Aldolase class I"/>
    <property type="match status" value="1"/>
</dbReference>
<proteinExistence type="inferred from homology"/>
<keyword evidence="6" id="KW-0560">Oxidoreductase</keyword>
<sequence length="341" mass="35614">MAPAVIDSDLPLVAAPMAGGPSSLQLAEAVGRAGGFPFLAAANADPATMTAQIEQARTWGVSFGVNLFIVGEAPNEAEPVEQYRRALAPQAAKYGMDLHIPQLDDDDQWPQKVELLCQNPVPVVSFTFGLPPAQQISRLRRAGSAVWATVTTAAEAQAAQEAGVDALVVQGPAAGGHSGTWDPARVIDDRPTAEVVRDVDAVTKLPLIAAGGVDGPSAVRTLLQAGAAAVQVGTLLLRTEESGASQLHKDALASEHFAETVVTRAFTGRPARGLRNGFVDAYEPHAVTGYPAVHHMTRELRRRAAAAGDVDGAHFWAGTGYRSAAEGPVARTIRHLAAAVR</sequence>
<dbReference type="Proteomes" id="UP000547528">
    <property type="component" value="Unassembled WGS sequence"/>
</dbReference>
<comment type="similarity">
    <text evidence="2">Belongs to the nitronate monooxygenase family. NMO class I subfamily.</text>
</comment>